<dbReference type="InterPro" id="IPR018114">
    <property type="entry name" value="TRYPSIN_HIS"/>
</dbReference>
<feature type="disulfide bond" evidence="9">
    <location>
        <begin position="301"/>
        <end position="330"/>
    </location>
</feature>
<keyword evidence="4" id="KW-0378">Hydrolase</keyword>
<dbReference type="EMBL" id="JABJWZ010000094">
    <property type="protein sequence ID" value="MBB1254198.1"/>
    <property type="molecule type" value="Genomic_DNA"/>
</dbReference>
<dbReference type="InterPro" id="IPR033116">
    <property type="entry name" value="TRYPSIN_SER"/>
</dbReference>
<proteinExistence type="inferred from homology"/>
<keyword evidence="2 13" id="KW-0645">Protease</keyword>
<keyword evidence="3" id="KW-0732">Signal</keyword>
<evidence type="ECO:0000256" key="1">
    <source>
        <dbReference type="ARBA" id="ARBA00007664"/>
    </source>
</evidence>
<dbReference type="GO" id="GO:0006508">
    <property type="term" value="P:proteolysis"/>
    <property type="evidence" value="ECO:0007669"/>
    <property type="project" value="UniProtKB-KW"/>
</dbReference>
<keyword evidence="7 9" id="KW-1015">Disulfide bond</keyword>
<dbReference type="EMBL" id="JABJXA010000013">
    <property type="protein sequence ID" value="MBB1257925.1"/>
    <property type="molecule type" value="Genomic_DNA"/>
</dbReference>
<dbReference type="PRINTS" id="PR00861">
    <property type="entry name" value="ALYTICPTASE"/>
</dbReference>
<evidence type="ECO:0000256" key="2">
    <source>
        <dbReference type="ARBA" id="ARBA00022670"/>
    </source>
</evidence>
<dbReference type="Gene3D" id="2.40.10.10">
    <property type="entry name" value="Trypsin-like serine proteases"/>
    <property type="match status" value="2"/>
</dbReference>
<feature type="disulfide bond" evidence="9">
    <location>
        <begin position="168"/>
        <end position="189"/>
    </location>
</feature>
<evidence type="ECO:0000259" key="10">
    <source>
        <dbReference type="Pfam" id="PF02983"/>
    </source>
</evidence>
<comment type="similarity">
    <text evidence="1">Belongs to the peptidase S1 family.</text>
</comment>
<reference evidence="13 14" key="1">
    <citation type="submission" date="2019-10" db="EMBL/GenBank/DDBJ databases">
        <title>Streptomyces sp. nov., a novel actinobacterium isolated from alkaline environment.</title>
        <authorList>
            <person name="Golinska P."/>
        </authorList>
    </citation>
    <scope>NUCLEOTIDE SEQUENCE [LARGE SCALE GENOMIC DNA]</scope>
    <source>
        <strain evidence="13 14">OF1</strain>
    </source>
</reference>
<evidence type="ECO:0000256" key="7">
    <source>
        <dbReference type="ARBA" id="ARBA00023157"/>
    </source>
</evidence>
<dbReference type="Pfam" id="PF02983">
    <property type="entry name" value="Pro_Al_protease"/>
    <property type="match status" value="1"/>
</dbReference>
<dbReference type="CDD" id="cd21112">
    <property type="entry name" value="alphaLP-like"/>
    <property type="match status" value="1"/>
</dbReference>
<dbReference type="Proteomes" id="UP000320857">
    <property type="component" value="Unassembled WGS sequence"/>
</dbReference>
<dbReference type="GO" id="GO:0005576">
    <property type="term" value="C:extracellular region"/>
    <property type="evidence" value="ECO:0007669"/>
    <property type="project" value="InterPro"/>
</dbReference>
<keyword evidence="14" id="KW-1185">Reference proteome</keyword>
<evidence type="ECO:0000313" key="11">
    <source>
        <dbReference type="EMBL" id="MBB1254198.1"/>
    </source>
</evidence>
<feature type="active site" description="Charge relay system" evidence="8">
    <location>
        <position position="307"/>
    </location>
</feature>
<evidence type="ECO:0000256" key="3">
    <source>
        <dbReference type="ARBA" id="ARBA00022729"/>
    </source>
</evidence>
<evidence type="ECO:0000256" key="6">
    <source>
        <dbReference type="ARBA" id="ARBA00023145"/>
    </source>
</evidence>
<dbReference type="GO" id="GO:0004252">
    <property type="term" value="F:serine-type endopeptidase activity"/>
    <property type="evidence" value="ECO:0007669"/>
    <property type="project" value="InterPro"/>
</dbReference>
<dbReference type="EMBL" id="VJYK02000177">
    <property type="protein sequence ID" value="MQS03532.1"/>
    <property type="molecule type" value="Genomic_DNA"/>
</dbReference>
<dbReference type="OrthoDB" id="8781117at2"/>
<dbReference type="Gene3D" id="3.30.300.50">
    <property type="match status" value="1"/>
</dbReference>
<evidence type="ECO:0000256" key="4">
    <source>
        <dbReference type="ARBA" id="ARBA00022801"/>
    </source>
</evidence>
<dbReference type="PROSITE" id="PS00134">
    <property type="entry name" value="TRYPSIN_HIS"/>
    <property type="match status" value="1"/>
</dbReference>
<dbReference type="Proteomes" id="UP000517765">
    <property type="component" value="Unassembled WGS sequence"/>
</dbReference>
<evidence type="ECO:0000256" key="5">
    <source>
        <dbReference type="ARBA" id="ARBA00022825"/>
    </source>
</evidence>
<dbReference type="InterPro" id="IPR035070">
    <property type="entry name" value="Streptogrisin_prodomain"/>
</dbReference>
<protein>
    <submittedName>
        <fullName evidence="11">Alpha-lytic protease prodomain-containing protein</fullName>
    </submittedName>
    <submittedName>
        <fullName evidence="13">Trypsin-like serine protease</fullName>
    </submittedName>
</protein>
<dbReference type="PROSITE" id="PS00135">
    <property type="entry name" value="TRYPSIN_SER"/>
    <property type="match status" value="1"/>
</dbReference>
<dbReference type="AlphaFoldDB" id="A0A5P0YVN3"/>
<comment type="caution">
    <text evidence="13">The sequence shown here is derived from an EMBL/GenBank/DDBJ whole genome shotgun (WGS) entry which is preliminary data.</text>
</comment>
<evidence type="ECO:0000256" key="9">
    <source>
        <dbReference type="PIRSR" id="PIRSR001134-2"/>
    </source>
</evidence>
<dbReference type="InterPro" id="IPR009003">
    <property type="entry name" value="Peptidase_S1_PA"/>
</dbReference>
<evidence type="ECO:0000313" key="16">
    <source>
        <dbReference type="Proteomes" id="UP000525686"/>
    </source>
</evidence>
<dbReference type="SUPFAM" id="SSF50494">
    <property type="entry name" value="Trypsin-like serine proteases"/>
    <property type="match status" value="1"/>
</dbReference>
<evidence type="ECO:0000256" key="8">
    <source>
        <dbReference type="PIRSR" id="PIRSR001134-1"/>
    </source>
</evidence>
<dbReference type="Proteomes" id="UP000525686">
    <property type="component" value="Unassembled WGS sequence"/>
</dbReference>
<feature type="active site" description="Charge relay system" evidence="8">
    <location>
        <position position="219"/>
    </location>
</feature>
<name>A0A5P0YVN3_9ACTN</name>
<evidence type="ECO:0000313" key="15">
    <source>
        <dbReference type="Proteomes" id="UP000517765"/>
    </source>
</evidence>
<feature type="disulfide bond" evidence="9">
    <location>
        <begin position="259"/>
        <end position="269"/>
    </location>
</feature>
<evidence type="ECO:0000313" key="13">
    <source>
        <dbReference type="EMBL" id="MQS03532.1"/>
    </source>
</evidence>
<gene>
    <name evidence="13" type="ORF">FNX44_016965</name>
    <name evidence="11" type="ORF">H3146_12580</name>
    <name evidence="12" type="ORF">H3147_03660</name>
</gene>
<reference evidence="11" key="3">
    <citation type="journal article" name="Syst. Appl. Microbiol.">
        <title>Streptomyces alkaliterrae sp. nov., isolated from an alkaline soil, and emended descriptions of Streptomyces alkaliphilus, Streptomyces calidiresistens and Streptomyces durbertensis.</title>
        <authorList>
            <person name="Swiecimska M."/>
            <person name="Golinska P."/>
            <person name="Nouioui I."/>
            <person name="Wypij M."/>
            <person name="Rai M."/>
            <person name="Sangal V."/>
            <person name="Goodfellow M."/>
        </authorList>
    </citation>
    <scope>NUCLEOTIDE SEQUENCE</scope>
    <source>
        <strain evidence="11">OF3</strain>
        <strain evidence="12">OF8</strain>
    </source>
</reference>
<evidence type="ECO:0000313" key="12">
    <source>
        <dbReference type="EMBL" id="MBB1257925.1"/>
    </source>
</evidence>
<keyword evidence="5" id="KW-0720">Serine protease</keyword>
<evidence type="ECO:0000313" key="14">
    <source>
        <dbReference type="Proteomes" id="UP000320857"/>
    </source>
</evidence>
<keyword evidence="6" id="KW-0865">Zymogen</keyword>
<dbReference type="InterPro" id="IPR043504">
    <property type="entry name" value="Peptidase_S1_PA_chymotrypsin"/>
</dbReference>
<feature type="active site" description="Charge relay system" evidence="8">
    <location>
        <position position="188"/>
    </location>
</feature>
<dbReference type="InterPro" id="IPR004236">
    <property type="entry name" value="Pept_S1_alpha_lytic"/>
</dbReference>
<feature type="domain" description="Peptidase S1A alpha-lytic prodomain" evidence="10">
    <location>
        <begin position="78"/>
        <end position="133"/>
    </location>
</feature>
<dbReference type="InterPro" id="IPR001316">
    <property type="entry name" value="Pept_S1A_streptogrisin"/>
</dbReference>
<dbReference type="PIRSF" id="PIRSF001134">
    <property type="entry name" value="Streptogrisin"/>
    <property type="match status" value="1"/>
</dbReference>
<reference evidence="15 16" key="2">
    <citation type="submission" date="2020-05" db="EMBL/GenBank/DDBJ databases">
        <title>Classification of alakaliphilic streptomycetes isolated from an alkaline soil next to Lonar Crater, India and a proposal for the recognition of Streptomyces alkaliterrae sp. nov.</title>
        <authorList>
            <person name="Golinska P."/>
        </authorList>
    </citation>
    <scope>NUCLEOTIDE SEQUENCE [LARGE SCALE GENOMIC DNA]</scope>
    <source>
        <strain evidence="16">OF3</strain>
        <strain evidence="15">OF8</strain>
    </source>
</reference>
<accession>A0A5P0YVN3</accession>
<sequence length="359" mass="37039">MVGALAASLGVSERAAERRLDREAAQQSRLDRLRTAGVRTDGAFFDKDGSLVVNAADARSARRIADAGLTTREAERGEAALDRIKAALDRAAADRAPGGVTSWETDLASDTVTVRVNDRRAPAARAFLKRAGSFGDAVRVVTDAAPAEAQQTVYPGSRMTFGNGPGYCSVGFGARDSAGRPHLVTAGHCVDSLPVLLHNGSRFAQATHSRFRLGANSVDMGVARLDAGSSIATAVGTWGSAGNIAVRGGNRAAVGASVCKSGATTRWTCGTVQGYNVTVTYKDRNGGPDTVVTGLGRSSVCTEGGDSGGAYISGNQAQGMTSGGPVNQRCTGAVNSPGSSYFQPLDDTLSYYGLRLDTN</sequence>
<organism evidence="13 14">
    <name type="scientific">Streptomyces alkaliterrae</name>
    <dbReference type="NCBI Taxonomy" id="2213162"/>
    <lineage>
        <taxon>Bacteria</taxon>
        <taxon>Bacillati</taxon>
        <taxon>Actinomycetota</taxon>
        <taxon>Actinomycetes</taxon>
        <taxon>Kitasatosporales</taxon>
        <taxon>Streptomycetaceae</taxon>
        <taxon>Streptomyces</taxon>
    </lineage>
</organism>